<comment type="subcellular location">
    <subcellularLocation>
        <location evidence="1">Cytoplasm</location>
    </subcellularLocation>
</comment>
<evidence type="ECO:0000256" key="5">
    <source>
        <dbReference type="SAM" id="MobiDB-lite"/>
    </source>
</evidence>
<reference evidence="6 7" key="1">
    <citation type="submission" date="2021-06" db="EMBL/GenBank/DDBJ databases">
        <title>Actinomycetes sequencing.</title>
        <authorList>
            <person name="Shan Q."/>
        </authorList>
    </citation>
    <scope>NUCLEOTIDE SEQUENCE [LARGE SCALE GENOMIC DNA]</scope>
    <source>
        <strain evidence="6 7">NEAU-G5</strain>
    </source>
</reference>
<name>A0ABS6B947_9NOCA</name>
<dbReference type="RefSeq" id="WP_215922890.1">
    <property type="nucleotide sequence ID" value="NZ_JAHKNI010000016.1"/>
</dbReference>
<feature type="region of interest" description="Disordered" evidence="5">
    <location>
        <begin position="1"/>
        <end position="20"/>
    </location>
</feature>
<keyword evidence="7" id="KW-1185">Reference proteome</keyword>
<organism evidence="6 7">
    <name type="scientific">Nocardia albiluteola</name>
    <dbReference type="NCBI Taxonomy" id="2842303"/>
    <lineage>
        <taxon>Bacteria</taxon>
        <taxon>Bacillati</taxon>
        <taxon>Actinomycetota</taxon>
        <taxon>Actinomycetes</taxon>
        <taxon>Mycobacteriales</taxon>
        <taxon>Nocardiaceae</taxon>
        <taxon>Nocardia</taxon>
    </lineage>
</organism>
<dbReference type="InterPro" id="IPR025734">
    <property type="entry name" value="EspG"/>
</dbReference>
<dbReference type="Pfam" id="PF14011">
    <property type="entry name" value="ESX-1_EspG"/>
    <property type="match status" value="1"/>
</dbReference>
<evidence type="ECO:0000256" key="3">
    <source>
        <dbReference type="ARBA" id="ARBA00022490"/>
    </source>
</evidence>
<dbReference type="Proteomes" id="UP000733379">
    <property type="component" value="Unassembled WGS sequence"/>
</dbReference>
<evidence type="ECO:0000256" key="4">
    <source>
        <dbReference type="ARBA" id="ARBA00023186"/>
    </source>
</evidence>
<sequence>MSSASPRDQPAPGWELGNDADTDPVSIEVNVDAALFLKDLVGIDSYPWVLALRPNIFLIAERNRVREVIRPQLAHAGILVDGKVHPVVEHWLECLYRPDVEMLARIADTGLEGEEADKGALRMSLVRRGTDHVLAIRNGDHVVIQSVFCRPGGFETVCEALLAALGPSPALNFAPMTATLEQFAEVPPGQERRRALQELGAQAHTAAVLSRAIDQVMRRTEVAMIEHHDGAETIPEIVLTVQDTLSGRIVVTPRAAMDGQIRYTFAPGDDAAVLSGMRALVDLMPGHSWFDTSRSD</sequence>
<evidence type="ECO:0000256" key="1">
    <source>
        <dbReference type="ARBA" id="ARBA00004496"/>
    </source>
</evidence>
<evidence type="ECO:0000313" key="6">
    <source>
        <dbReference type="EMBL" id="MBU3066830.1"/>
    </source>
</evidence>
<evidence type="ECO:0000313" key="7">
    <source>
        <dbReference type="Proteomes" id="UP000733379"/>
    </source>
</evidence>
<proteinExistence type="inferred from homology"/>
<evidence type="ECO:0000256" key="2">
    <source>
        <dbReference type="ARBA" id="ARBA00006411"/>
    </source>
</evidence>
<keyword evidence="4" id="KW-0143">Chaperone</keyword>
<comment type="similarity">
    <text evidence="2">Belongs to the EspG family.</text>
</comment>
<comment type="caution">
    <text evidence="6">The sequence shown here is derived from an EMBL/GenBank/DDBJ whole genome shotgun (WGS) entry which is preliminary data.</text>
</comment>
<gene>
    <name evidence="6" type="ORF">KO481_35590</name>
</gene>
<protein>
    <submittedName>
        <fullName evidence="6">ESX secretion-associated protein EspG</fullName>
    </submittedName>
</protein>
<keyword evidence="3" id="KW-0963">Cytoplasm</keyword>
<dbReference type="EMBL" id="JAHKNI010000016">
    <property type="protein sequence ID" value="MBU3066830.1"/>
    <property type="molecule type" value="Genomic_DNA"/>
</dbReference>
<accession>A0ABS6B947</accession>